<feature type="compositionally biased region" description="Basic residues" evidence="4">
    <location>
        <begin position="454"/>
        <end position="477"/>
    </location>
</feature>
<comment type="caution">
    <text evidence="6">The sequence shown here is derived from an EMBL/GenBank/DDBJ whole genome shotgun (WGS) entry which is preliminary data.</text>
</comment>
<feature type="compositionally biased region" description="Low complexity" evidence="4">
    <location>
        <begin position="429"/>
        <end position="451"/>
    </location>
</feature>
<keyword evidence="2" id="KW-0863">Zinc-finger</keyword>
<dbReference type="InterPro" id="IPR000433">
    <property type="entry name" value="Znf_ZZ"/>
</dbReference>
<feature type="region of interest" description="Disordered" evidence="4">
    <location>
        <begin position="254"/>
        <end position="282"/>
    </location>
</feature>
<evidence type="ECO:0000313" key="6">
    <source>
        <dbReference type="EMBL" id="KAK2950976.1"/>
    </source>
</evidence>
<evidence type="ECO:0000256" key="4">
    <source>
        <dbReference type="SAM" id="MobiDB-lite"/>
    </source>
</evidence>
<dbReference type="Proteomes" id="UP001281761">
    <property type="component" value="Unassembled WGS sequence"/>
</dbReference>
<keyword evidence="1" id="KW-0479">Metal-binding</keyword>
<protein>
    <recommendedName>
        <fullName evidence="5">ZZ-type domain-containing protein</fullName>
    </recommendedName>
</protein>
<dbReference type="Gene3D" id="3.30.60.90">
    <property type="match status" value="1"/>
</dbReference>
<proteinExistence type="predicted"/>
<dbReference type="InterPro" id="IPR043145">
    <property type="entry name" value="Znf_ZZ_sf"/>
</dbReference>
<dbReference type="SUPFAM" id="SSF57850">
    <property type="entry name" value="RING/U-box"/>
    <property type="match status" value="1"/>
</dbReference>
<evidence type="ECO:0000259" key="5">
    <source>
        <dbReference type="SMART" id="SM00291"/>
    </source>
</evidence>
<feature type="region of interest" description="Disordered" evidence="4">
    <location>
        <begin position="302"/>
        <end position="332"/>
    </location>
</feature>
<feature type="compositionally biased region" description="Basic and acidic residues" evidence="4">
    <location>
        <begin position="392"/>
        <end position="421"/>
    </location>
</feature>
<feature type="domain" description="ZZ-type" evidence="5">
    <location>
        <begin position="109"/>
        <end position="153"/>
    </location>
</feature>
<sequence length="635" mass="71137">MIHNTSSFDPILSILFECFDVHPKLVATVFRWTNLTFTPEDFDLIVQTAQNDSITLTTLLTTSLDDPLIKSRHNQQIVILDDDNEEDSPNSHPDAHIQLLSQQPSLAAPRSTYQCNRCLDPLGDAFYRCVVCLDFDLDVKCYSRSLTDGTNQKRAIGPRRHAHPMVRVKETAVDDEVRVAEWMMGDDILLINSLLLSGFDNWVGAAEYVKSGHTARMCQLRFFSTHLFAFLFGKCDSVEDGSVDCSEDAGWTARGEQSGLEATRKELNETDTPQTNRRSMRMESAQIGLDASLQKMIEAKPDHDESLLVPSSRPSPAVPSTPINTPQPPTSPHTLIPPYSTAIHPMEHSWLEAADFNFINTSFDDVDIWTQPERLWSVVESGRRFARRLQKRKEEKREQMRAREDGFRRRRQAEQAKRDEAQMGDETDTSTSLSDPFSTSSSPDTESSHTPIMKIKRRATKAAKERKKTSHSRHSPRRTPTDRRAILPSFPSDHPPLVFTRLVPPRRMFSTTNTFLSPSCHSLKQGLQTNQKFTTIAVSDNISISQSLPCDASATPQTIPTHSESSVASADTVHVFVFVVSVSRVADTAAVALPSPFALSEWGCVHTGPTIDLCELYRSQQLHLGWIGGMEQSSV</sequence>
<evidence type="ECO:0000256" key="1">
    <source>
        <dbReference type="ARBA" id="ARBA00022723"/>
    </source>
</evidence>
<dbReference type="SMART" id="SM00291">
    <property type="entry name" value="ZnF_ZZ"/>
    <property type="match status" value="1"/>
</dbReference>
<dbReference type="EMBL" id="JARBJD010000126">
    <property type="protein sequence ID" value="KAK2950976.1"/>
    <property type="molecule type" value="Genomic_DNA"/>
</dbReference>
<accession>A0ABQ9XES4</accession>
<keyword evidence="3" id="KW-0862">Zinc</keyword>
<reference evidence="6 7" key="1">
    <citation type="journal article" date="2022" name="bioRxiv">
        <title>Genomics of Preaxostyla Flagellates Illuminates Evolutionary Transitions and the Path Towards Mitochondrial Loss.</title>
        <authorList>
            <person name="Novak L.V.F."/>
            <person name="Treitli S.C."/>
            <person name="Pyrih J."/>
            <person name="Halakuc P."/>
            <person name="Pipaliya S.V."/>
            <person name="Vacek V."/>
            <person name="Brzon O."/>
            <person name="Soukal P."/>
            <person name="Eme L."/>
            <person name="Dacks J.B."/>
            <person name="Karnkowska A."/>
            <person name="Elias M."/>
            <person name="Hampl V."/>
        </authorList>
    </citation>
    <scope>NUCLEOTIDE SEQUENCE [LARGE SCALE GENOMIC DNA]</scope>
    <source>
        <strain evidence="6">NAU3</strain>
        <tissue evidence="6">Gut</tissue>
    </source>
</reference>
<feature type="region of interest" description="Disordered" evidence="4">
    <location>
        <begin position="388"/>
        <end position="491"/>
    </location>
</feature>
<evidence type="ECO:0000256" key="2">
    <source>
        <dbReference type="ARBA" id="ARBA00022771"/>
    </source>
</evidence>
<organism evidence="6 7">
    <name type="scientific">Blattamonas nauphoetae</name>
    <dbReference type="NCBI Taxonomy" id="2049346"/>
    <lineage>
        <taxon>Eukaryota</taxon>
        <taxon>Metamonada</taxon>
        <taxon>Preaxostyla</taxon>
        <taxon>Oxymonadida</taxon>
        <taxon>Blattamonas</taxon>
    </lineage>
</organism>
<keyword evidence="7" id="KW-1185">Reference proteome</keyword>
<evidence type="ECO:0000313" key="7">
    <source>
        <dbReference type="Proteomes" id="UP001281761"/>
    </source>
</evidence>
<feature type="compositionally biased region" description="Low complexity" evidence="4">
    <location>
        <begin position="307"/>
        <end position="322"/>
    </location>
</feature>
<gene>
    <name evidence="6" type="ORF">BLNAU_14054</name>
</gene>
<dbReference type="Pfam" id="PF00569">
    <property type="entry name" value="ZZ"/>
    <property type="match status" value="1"/>
</dbReference>
<evidence type="ECO:0000256" key="3">
    <source>
        <dbReference type="ARBA" id="ARBA00022833"/>
    </source>
</evidence>
<name>A0ABQ9XES4_9EUKA</name>